<sequence length="161" mass="17216">MTAIVTDPSPPSTLLLQLQALSSSGGHLAQKKLAGPSSTPPNKKSPLPPAKSSSIQRPLREIRRVVTAIYITQPRQGKELNAPRPAPASFTVMDKIFLPLRGGLVTGLSRHPVTRALVFALPDMQLYAPSQAEAYILEAIEVRGTLVESSFPAEALQANCV</sequence>
<proteinExistence type="predicted"/>
<dbReference type="AlphaFoldDB" id="A0A9P4YCZ3"/>
<feature type="compositionally biased region" description="Low complexity" evidence="1">
    <location>
        <begin position="36"/>
        <end position="54"/>
    </location>
</feature>
<dbReference type="RefSeq" id="XP_040781747.1">
    <property type="nucleotide sequence ID" value="XM_040920054.1"/>
</dbReference>
<dbReference type="GeneID" id="63837183"/>
<reference evidence="2" key="1">
    <citation type="journal article" date="2020" name="Phytopathology">
        <title>Genome sequence of the chestnut blight fungus Cryphonectria parasitica EP155: A fundamental resource for an archetypical invasive plant pathogen.</title>
        <authorList>
            <person name="Crouch J.A."/>
            <person name="Dawe A."/>
            <person name="Aerts A."/>
            <person name="Barry K."/>
            <person name="Churchill A.C.L."/>
            <person name="Grimwood J."/>
            <person name="Hillman B."/>
            <person name="Milgroom M.G."/>
            <person name="Pangilinan J."/>
            <person name="Smith M."/>
            <person name="Salamov A."/>
            <person name="Schmutz J."/>
            <person name="Yadav J."/>
            <person name="Grigoriev I.V."/>
            <person name="Nuss D."/>
        </authorList>
    </citation>
    <scope>NUCLEOTIDE SEQUENCE</scope>
    <source>
        <strain evidence="2">EP155</strain>
    </source>
</reference>
<dbReference type="Proteomes" id="UP000803844">
    <property type="component" value="Unassembled WGS sequence"/>
</dbReference>
<organism evidence="2 3">
    <name type="scientific">Cryphonectria parasitica (strain ATCC 38755 / EP155)</name>
    <dbReference type="NCBI Taxonomy" id="660469"/>
    <lineage>
        <taxon>Eukaryota</taxon>
        <taxon>Fungi</taxon>
        <taxon>Dikarya</taxon>
        <taxon>Ascomycota</taxon>
        <taxon>Pezizomycotina</taxon>
        <taxon>Sordariomycetes</taxon>
        <taxon>Sordariomycetidae</taxon>
        <taxon>Diaporthales</taxon>
        <taxon>Cryphonectriaceae</taxon>
        <taxon>Cryphonectria-Endothia species complex</taxon>
        <taxon>Cryphonectria</taxon>
    </lineage>
</organism>
<accession>A0A9P4YCZ3</accession>
<dbReference type="EMBL" id="MU032344">
    <property type="protein sequence ID" value="KAF3770786.1"/>
    <property type="molecule type" value="Genomic_DNA"/>
</dbReference>
<evidence type="ECO:0000313" key="2">
    <source>
        <dbReference type="EMBL" id="KAF3770786.1"/>
    </source>
</evidence>
<evidence type="ECO:0000256" key="1">
    <source>
        <dbReference type="SAM" id="MobiDB-lite"/>
    </source>
</evidence>
<comment type="caution">
    <text evidence="2">The sequence shown here is derived from an EMBL/GenBank/DDBJ whole genome shotgun (WGS) entry which is preliminary data.</text>
</comment>
<name>A0A9P4YCZ3_CRYP1</name>
<protein>
    <submittedName>
        <fullName evidence="2">Uncharacterized protein</fullName>
    </submittedName>
</protein>
<gene>
    <name evidence="2" type="ORF">M406DRAFT_326208</name>
</gene>
<evidence type="ECO:0000313" key="3">
    <source>
        <dbReference type="Proteomes" id="UP000803844"/>
    </source>
</evidence>
<keyword evidence="3" id="KW-1185">Reference proteome</keyword>
<feature type="region of interest" description="Disordered" evidence="1">
    <location>
        <begin position="26"/>
        <end position="56"/>
    </location>
</feature>